<accession>A0A0N4UHH8</accession>
<dbReference type="Proteomes" id="UP000038040">
    <property type="component" value="Unplaced"/>
</dbReference>
<organism evidence="4 6">
    <name type="scientific">Dracunculus medinensis</name>
    <name type="common">Guinea worm</name>
    <dbReference type="NCBI Taxonomy" id="318479"/>
    <lineage>
        <taxon>Eukaryota</taxon>
        <taxon>Metazoa</taxon>
        <taxon>Ecdysozoa</taxon>
        <taxon>Nematoda</taxon>
        <taxon>Chromadorea</taxon>
        <taxon>Rhabditida</taxon>
        <taxon>Spirurina</taxon>
        <taxon>Dracunculoidea</taxon>
        <taxon>Dracunculidae</taxon>
        <taxon>Dracunculus</taxon>
    </lineage>
</organism>
<evidence type="ECO:0000313" key="6">
    <source>
        <dbReference type="WBParaSite" id="DME_0000701101-mRNA-1"/>
    </source>
</evidence>
<keyword evidence="2" id="KW-0472">Membrane</keyword>
<feature type="transmembrane region" description="Helical" evidence="2">
    <location>
        <begin position="426"/>
        <end position="447"/>
    </location>
</feature>
<proteinExistence type="predicted"/>
<evidence type="ECO:0000313" key="3">
    <source>
        <dbReference type="EMBL" id="VDN51590.1"/>
    </source>
</evidence>
<evidence type="ECO:0000256" key="2">
    <source>
        <dbReference type="SAM" id="Phobius"/>
    </source>
</evidence>
<dbReference type="EMBL" id="UYYG01000025">
    <property type="protein sequence ID" value="VDN51590.1"/>
    <property type="molecule type" value="Genomic_DNA"/>
</dbReference>
<dbReference type="WBParaSite" id="DME_0000701101-mRNA-1">
    <property type="protein sequence ID" value="DME_0000701101-mRNA-1"/>
    <property type="gene ID" value="DME_0000701101"/>
</dbReference>
<name>A0A0N4UHH8_DRAME</name>
<keyword evidence="5" id="KW-1185">Reference proteome</keyword>
<evidence type="ECO:0000256" key="1">
    <source>
        <dbReference type="SAM" id="Coils"/>
    </source>
</evidence>
<keyword evidence="2" id="KW-0812">Transmembrane</keyword>
<protein>
    <submittedName>
        <fullName evidence="6">Glycoprotein</fullName>
    </submittedName>
</protein>
<feature type="coiled-coil region" evidence="1">
    <location>
        <begin position="394"/>
        <end position="421"/>
    </location>
</feature>
<reference evidence="3 5" key="2">
    <citation type="submission" date="2018-11" db="EMBL/GenBank/DDBJ databases">
        <authorList>
            <consortium name="Pathogen Informatics"/>
        </authorList>
    </citation>
    <scope>NUCLEOTIDE SEQUENCE [LARGE SCALE GENOMIC DNA]</scope>
</reference>
<dbReference type="Proteomes" id="UP000274756">
    <property type="component" value="Unassembled WGS sequence"/>
</dbReference>
<sequence>MKECEWRVGIPFNIPQRWNCDEIAEQNFTMNKVIVYTRTHVRIPAIKCSNVTRTVCTKVFFRFSLSVISDQTVTSATSSHFCRNLDRQKKTDGEELIQVSPNKWITNNELQYSYGWLGVKCQSTTNFIFIKGKIFLYDGKGLLSDFDNVERCTAISGKCVTNNGIVLWDGEEVGKSCPYRKIGEFDAQLSGSHVIINKLQTSFIFKENRTIMNSNCNFIEPYLMNGVIIIDKGTNNLTNNLRKQRSDPESELIMKEVSGREETGLNEFDPRNIKYQYLFNVLQIEFRKQLIKLYQRSCQNRNNLLLLIEWLSTINPTLLQRNDIIAKRTKGKLLIAPCSINASEWKTVDFKAGIVSKFEIEKINTDLEILAQKLGITNPVHGLTREESLRELIVEQGEELVNQLETQFDETTELMEQELSEIMKRWKLITFGIIVFVILIMIIVIKLKFELIQSLYRSFCIRTSNRRVDNSMELVRVPTPKLEDQNPPNTIQYLPIVLSVNSFHPVSSGMSGNRKEINSIL</sequence>
<dbReference type="OrthoDB" id="5847693at2759"/>
<keyword evidence="1" id="KW-0175">Coiled coil</keyword>
<gene>
    <name evidence="3" type="ORF">DME_LOCUS1563</name>
</gene>
<dbReference type="AlphaFoldDB" id="A0A0N4UHH8"/>
<keyword evidence="2" id="KW-1133">Transmembrane helix</keyword>
<evidence type="ECO:0000313" key="4">
    <source>
        <dbReference type="Proteomes" id="UP000038040"/>
    </source>
</evidence>
<evidence type="ECO:0000313" key="5">
    <source>
        <dbReference type="Proteomes" id="UP000274756"/>
    </source>
</evidence>
<reference evidence="6" key="1">
    <citation type="submission" date="2017-02" db="UniProtKB">
        <authorList>
            <consortium name="WormBaseParasite"/>
        </authorList>
    </citation>
    <scope>IDENTIFICATION</scope>
</reference>
<dbReference type="STRING" id="318479.A0A0N4UHH8"/>